<accession>B7VME4</accession>
<gene>
    <name evidence="10" type="ordered locus">VS_3068</name>
</gene>
<dbReference type="PROSITE" id="PS51085">
    <property type="entry name" value="2FE2S_FER_2"/>
    <property type="match status" value="1"/>
</dbReference>
<dbReference type="AlphaFoldDB" id="B7VME4"/>
<dbReference type="GO" id="GO:0051537">
    <property type="term" value="F:2 iron, 2 sulfur cluster binding"/>
    <property type="evidence" value="ECO:0007669"/>
    <property type="project" value="UniProtKB-KW"/>
</dbReference>
<sequence length="96" mass="10742">MGTTRNLMSFQVILYPEIISFTVEKGQTVLDAALNSNINFPNRCQVGACAMCMCKKLEGQVSYHLEPMLTEKEQLQGWIFACQAFAESNLVLTFAD</sequence>
<dbReference type="eggNOG" id="COG0633">
    <property type="taxonomic scope" value="Bacteria"/>
</dbReference>
<evidence type="ECO:0000256" key="8">
    <source>
        <dbReference type="ARBA" id="ARBA00034078"/>
    </source>
</evidence>
<keyword evidence="5" id="KW-0249">Electron transport</keyword>
<dbReference type="PANTHER" id="PTHR43112:SF3">
    <property type="entry name" value="FERREDOXIN-2, CHLOROPLASTIC"/>
    <property type="match status" value="1"/>
</dbReference>
<dbReference type="STRING" id="575788.VS_3068"/>
<evidence type="ECO:0000256" key="4">
    <source>
        <dbReference type="ARBA" id="ARBA00022723"/>
    </source>
</evidence>
<keyword evidence="7" id="KW-0411">Iron-sulfur</keyword>
<dbReference type="InterPro" id="IPR036010">
    <property type="entry name" value="2Fe-2S_ferredoxin-like_sf"/>
</dbReference>
<evidence type="ECO:0000256" key="5">
    <source>
        <dbReference type="ARBA" id="ARBA00022982"/>
    </source>
</evidence>
<dbReference type="Proteomes" id="UP000009100">
    <property type="component" value="Chromosome 1"/>
</dbReference>
<dbReference type="HOGENOM" id="CLU_082632_7_2_6"/>
<evidence type="ECO:0000256" key="6">
    <source>
        <dbReference type="ARBA" id="ARBA00023004"/>
    </source>
</evidence>
<dbReference type="GO" id="GO:0046872">
    <property type="term" value="F:metal ion binding"/>
    <property type="evidence" value="ECO:0007669"/>
    <property type="project" value="UniProtKB-KW"/>
</dbReference>
<name>B7VME4_VIBA3</name>
<feature type="domain" description="2Fe-2S ferredoxin-type" evidence="9">
    <location>
        <begin position="10"/>
        <end position="96"/>
    </location>
</feature>
<dbReference type="InterPro" id="IPR006058">
    <property type="entry name" value="2Fe2S_fd_BS"/>
</dbReference>
<dbReference type="InterPro" id="IPR001041">
    <property type="entry name" value="2Fe-2S_ferredoxin-type"/>
</dbReference>
<dbReference type="PROSITE" id="PS00197">
    <property type="entry name" value="2FE2S_FER_1"/>
    <property type="match status" value="1"/>
</dbReference>
<dbReference type="PANTHER" id="PTHR43112">
    <property type="entry name" value="FERREDOXIN"/>
    <property type="match status" value="1"/>
</dbReference>
<organism evidence="10 11">
    <name type="scientific">Vibrio atlanticus (strain LGP32)</name>
    <name type="common">Vibrio splendidus (strain Mel32)</name>
    <dbReference type="NCBI Taxonomy" id="575788"/>
    <lineage>
        <taxon>Bacteria</taxon>
        <taxon>Pseudomonadati</taxon>
        <taxon>Pseudomonadota</taxon>
        <taxon>Gammaproteobacteria</taxon>
        <taxon>Vibrionales</taxon>
        <taxon>Vibrionaceae</taxon>
        <taxon>Vibrio</taxon>
    </lineage>
</organism>
<dbReference type="SUPFAM" id="SSF54292">
    <property type="entry name" value="2Fe-2S ferredoxin-like"/>
    <property type="match status" value="1"/>
</dbReference>
<comment type="cofactor">
    <cofactor evidence="8">
        <name>[2Fe-2S] cluster</name>
        <dbReference type="ChEBI" id="CHEBI:190135"/>
    </cofactor>
</comment>
<evidence type="ECO:0000259" key="9">
    <source>
        <dbReference type="PROSITE" id="PS51085"/>
    </source>
</evidence>
<evidence type="ECO:0000256" key="3">
    <source>
        <dbReference type="ARBA" id="ARBA00022714"/>
    </source>
</evidence>
<keyword evidence="6" id="KW-0408">Iron</keyword>
<reference evidence="10 11" key="1">
    <citation type="submission" date="2009-02" db="EMBL/GenBank/DDBJ databases">
        <title>Vibrio splendidus str. LGP32 complete genome.</title>
        <authorList>
            <person name="Mazel D."/>
            <person name="Le Roux F."/>
        </authorList>
    </citation>
    <scope>NUCLEOTIDE SEQUENCE [LARGE SCALE GENOMIC DNA]</scope>
    <source>
        <strain evidence="10 11">LGP32</strain>
    </source>
</reference>
<keyword evidence="4" id="KW-0479">Metal-binding</keyword>
<evidence type="ECO:0000313" key="10">
    <source>
        <dbReference type="EMBL" id="CAV20335.1"/>
    </source>
</evidence>
<dbReference type="EMBL" id="FM954972">
    <property type="protein sequence ID" value="CAV20335.1"/>
    <property type="molecule type" value="Genomic_DNA"/>
</dbReference>
<protein>
    <submittedName>
        <fullName evidence="10">Predicted ferredoxin</fullName>
    </submittedName>
</protein>
<evidence type="ECO:0000256" key="7">
    <source>
        <dbReference type="ARBA" id="ARBA00023014"/>
    </source>
</evidence>
<keyword evidence="2" id="KW-0813">Transport</keyword>
<dbReference type="Pfam" id="PF00111">
    <property type="entry name" value="Fer2"/>
    <property type="match status" value="1"/>
</dbReference>
<dbReference type="KEGG" id="vsp:VS_3068"/>
<proteinExistence type="inferred from homology"/>
<comment type="similarity">
    <text evidence="1">Belongs to the 2Fe2S plant-type ferredoxin family.</text>
</comment>
<evidence type="ECO:0000256" key="2">
    <source>
        <dbReference type="ARBA" id="ARBA00022448"/>
    </source>
</evidence>
<dbReference type="InterPro" id="IPR012675">
    <property type="entry name" value="Beta-grasp_dom_sf"/>
</dbReference>
<evidence type="ECO:0000256" key="1">
    <source>
        <dbReference type="ARBA" id="ARBA00007874"/>
    </source>
</evidence>
<dbReference type="CDD" id="cd00207">
    <property type="entry name" value="fer2"/>
    <property type="match status" value="1"/>
</dbReference>
<evidence type="ECO:0000313" key="11">
    <source>
        <dbReference type="Proteomes" id="UP000009100"/>
    </source>
</evidence>
<keyword evidence="3" id="KW-0001">2Fe-2S</keyword>
<dbReference type="Gene3D" id="3.10.20.30">
    <property type="match status" value="1"/>
</dbReference>